<feature type="binding site" evidence="12">
    <location>
        <position position="553"/>
    </location>
    <ligand>
        <name>NADP(+)</name>
        <dbReference type="ChEBI" id="CHEBI:58349"/>
    </ligand>
</feature>
<dbReference type="InterPro" id="IPR001433">
    <property type="entry name" value="OxRdtase_FAD/NAD-bd"/>
</dbReference>
<keyword evidence="10 12" id="KW-0472">Membrane</keyword>
<gene>
    <name evidence="16" type="ORF">C2845_PM16G22390</name>
</gene>
<evidence type="ECO:0000256" key="2">
    <source>
        <dbReference type="ARBA" id="ARBA00022630"/>
    </source>
</evidence>
<dbReference type="HAMAP" id="MF_03212">
    <property type="entry name" value="NCPR"/>
    <property type="match status" value="1"/>
</dbReference>
<comment type="cofactor">
    <cofactor evidence="12">
        <name>FAD</name>
        <dbReference type="ChEBI" id="CHEBI:57692"/>
    </cofactor>
    <text evidence="12">Binds 1 FAD per monomer.</text>
</comment>
<keyword evidence="9 12" id="KW-0560">Oxidoreductase</keyword>
<evidence type="ECO:0000313" key="17">
    <source>
        <dbReference type="Proteomes" id="UP000275267"/>
    </source>
</evidence>
<feature type="binding site" evidence="12">
    <location>
        <begin position="614"/>
        <end position="615"/>
    </location>
    <ligand>
        <name>NADP(+)</name>
        <dbReference type="ChEBI" id="CHEBI:58349"/>
    </ligand>
</feature>
<dbReference type="Gene3D" id="1.20.990.10">
    <property type="entry name" value="NADPH-cytochrome p450 Reductase, Chain A, domain 3"/>
    <property type="match status" value="1"/>
</dbReference>
<dbReference type="PROSITE" id="PS51384">
    <property type="entry name" value="FAD_FR"/>
    <property type="match status" value="1"/>
</dbReference>
<feature type="binding site" evidence="12">
    <location>
        <position position="656"/>
    </location>
    <ligand>
        <name>NADP(+)</name>
        <dbReference type="ChEBI" id="CHEBI:58349"/>
    </ligand>
</feature>
<keyword evidence="17" id="KW-1185">Reference proteome</keyword>
<feature type="binding site" evidence="12">
    <location>
        <begin position="472"/>
        <end position="475"/>
    </location>
    <ligand>
        <name>FAD</name>
        <dbReference type="ChEBI" id="CHEBI:57692"/>
    </ligand>
</feature>
<feature type="binding site" evidence="12">
    <location>
        <begin position="506"/>
        <end position="509"/>
    </location>
    <ligand>
        <name>FAD</name>
        <dbReference type="ChEBI" id="CHEBI:57692"/>
    </ligand>
</feature>
<feature type="binding site" evidence="12">
    <location>
        <begin position="490"/>
        <end position="492"/>
    </location>
    <ligand>
        <name>FAD</name>
        <dbReference type="ChEBI" id="CHEBI:57692"/>
    </ligand>
</feature>
<dbReference type="InterPro" id="IPR023208">
    <property type="entry name" value="P450R"/>
</dbReference>
<dbReference type="PANTHER" id="PTHR19384">
    <property type="entry name" value="NITRIC OXIDE SYNTHASE-RELATED"/>
    <property type="match status" value="1"/>
</dbReference>
<proteinExistence type="inferred from homology"/>
<dbReference type="EC" id="1.6.2.4" evidence="12"/>
<feature type="domain" description="Flavodoxin-like" evidence="14">
    <location>
        <begin position="84"/>
        <end position="234"/>
    </location>
</feature>
<organism evidence="16 17">
    <name type="scientific">Panicum miliaceum</name>
    <name type="common">Proso millet</name>
    <name type="synonym">Broomcorn millet</name>
    <dbReference type="NCBI Taxonomy" id="4540"/>
    <lineage>
        <taxon>Eukaryota</taxon>
        <taxon>Viridiplantae</taxon>
        <taxon>Streptophyta</taxon>
        <taxon>Embryophyta</taxon>
        <taxon>Tracheophyta</taxon>
        <taxon>Spermatophyta</taxon>
        <taxon>Magnoliopsida</taxon>
        <taxon>Liliopsida</taxon>
        <taxon>Poales</taxon>
        <taxon>Poaceae</taxon>
        <taxon>PACMAD clade</taxon>
        <taxon>Panicoideae</taxon>
        <taxon>Panicodae</taxon>
        <taxon>Paniceae</taxon>
        <taxon>Panicinae</taxon>
        <taxon>Panicum</taxon>
        <taxon>Panicum sect. Panicum</taxon>
    </lineage>
</organism>
<feature type="binding site" evidence="12">
    <location>
        <begin position="90"/>
        <end position="95"/>
    </location>
    <ligand>
        <name>FMN</name>
        <dbReference type="ChEBI" id="CHEBI:58210"/>
    </ligand>
</feature>
<evidence type="ECO:0000313" key="16">
    <source>
        <dbReference type="EMBL" id="RLM66146.1"/>
    </source>
</evidence>
<accession>A0A3L6PZP2</accession>
<feature type="binding site" evidence="12">
    <location>
        <begin position="145"/>
        <end position="148"/>
    </location>
    <ligand>
        <name>FMN</name>
        <dbReference type="ChEBI" id="CHEBI:58210"/>
    </ligand>
</feature>
<dbReference type="GO" id="GO:0050660">
    <property type="term" value="F:flavin adenine dinucleotide binding"/>
    <property type="evidence" value="ECO:0007669"/>
    <property type="project" value="UniProtKB-UniRule"/>
</dbReference>
<comment type="cofactor">
    <cofactor evidence="12">
        <name>FMN</name>
        <dbReference type="ChEBI" id="CHEBI:58210"/>
    </cofactor>
    <text evidence="12">Binds 1 FMN per monomer.</text>
</comment>
<evidence type="ECO:0000256" key="3">
    <source>
        <dbReference type="ARBA" id="ARBA00022643"/>
    </source>
</evidence>
<feature type="binding site" evidence="12">
    <location>
        <begin position="620"/>
        <end position="624"/>
    </location>
    <ligand>
        <name>NADP(+)</name>
        <dbReference type="ChEBI" id="CHEBI:58349"/>
    </ligand>
</feature>
<comment type="function">
    <text evidence="12">This enzyme is required for electron transfer from NADP to cytochrome P450 in microsomes. It can also provide electron transfer to heme oxygenase and cytochrome B5.</text>
</comment>
<dbReference type="AlphaFoldDB" id="A0A3L6PZP2"/>
<evidence type="ECO:0000259" key="15">
    <source>
        <dbReference type="PROSITE" id="PS51384"/>
    </source>
</evidence>
<dbReference type="PRINTS" id="PR00369">
    <property type="entry name" value="FLAVODOXIN"/>
</dbReference>
<keyword evidence="7 12" id="KW-0521">NADP</keyword>
<dbReference type="Gene3D" id="3.40.50.80">
    <property type="entry name" value="Nucleotide-binding domain of ferredoxin-NADP reductase (FNR) module"/>
    <property type="match status" value="1"/>
</dbReference>
<dbReference type="GO" id="GO:0003958">
    <property type="term" value="F:NADPH-hemoprotein reductase activity"/>
    <property type="evidence" value="ECO:0007669"/>
    <property type="project" value="UniProtKB-UniRule"/>
</dbReference>
<feature type="region of interest" description="Disordered" evidence="13">
    <location>
        <begin position="789"/>
        <end position="811"/>
    </location>
</feature>
<dbReference type="InterPro" id="IPR023173">
    <property type="entry name" value="NADPH_Cyt_P450_Rdtase_alpha"/>
</dbReference>
<dbReference type="InterPro" id="IPR039261">
    <property type="entry name" value="FNR_nucleotide-bd"/>
</dbReference>
<comment type="caution">
    <text evidence="16">The sequence shown here is derived from an EMBL/GenBank/DDBJ whole genome shotgun (WGS) entry which is preliminary data.</text>
</comment>
<dbReference type="FunFam" id="3.40.50.80:FF:000001">
    <property type="entry name" value="NADPH--cytochrome P450 reductase 1"/>
    <property type="match status" value="1"/>
</dbReference>
<comment type="similarity">
    <text evidence="12">Belongs to the NADPH--cytochrome P450 reductase family.</text>
</comment>
<dbReference type="InterPro" id="IPR001709">
    <property type="entry name" value="Flavoprot_Pyr_Nucl_cyt_Rdtase"/>
</dbReference>
<dbReference type="InterPro" id="IPR017938">
    <property type="entry name" value="Riboflavin_synthase-like_b-brl"/>
</dbReference>
<evidence type="ECO:0000256" key="8">
    <source>
        <dbReference type="ARBA" id="ARBA00022989"/>
    </source>
</evidence>
<dbReference type="PRINTS" id="PR00371">
    <property type="entry name" value="FPNCR"/>
</dbReference>
<evidence type="ECO:0000256" key="7">
    <source>
        <dbReference type="ARBA" id="ARBA00022857"/>
    </source>
</evidence>
<dbReference type="STRING" id="4540.A0A3L6PZP2"/>
<dbReference type="InterPro" id="IPR017927">
    <property type="entry name" value="FAD-bd_FR_type"/>
</dbReference>
<sequence length="811" mass="89278">MAALEAAREWAASVIPPELAAAAGGDPLAALAATAAALVAGLLILAVWFRSGGEAQAKPAPTPVRPAPVKVDADADVDDGRKRVTIFFGTQTGTAEGFAKSMAEEARARYEKAAFKVVDLDDYAQEDEEYQEKLKKETVVLFFLATYGDGEPTDNAARFYKWFSEGKEKEVWLKDLKYGVFGLGNRQYEHFNKVAKVVDELLQEQGGKRLVPVGLGDDDQCIEDDFTAWKELVWPELDQLLRDEDDTTGASTPYTAAIPEYRVVFIDKSDLSFQDRSWSLANGTGVIDIHHPCRSNVAVRKELHKPASDRSCIHLEFDISGTGLVYETGDHVGVYSENSVETVEEAEKLLGLSPDAVFSIHADAEDGSPRKGGGSLAPPFPSPCTLRTALLRYADLLNPPKKAALLALASHASDPAEAERLRFLASPAGKDEYSQWITASQRSLLEVMSAFPSAKPPLGVFFAAIAPRLQPRYYSISSSPKMAPSRIHVTCALVYGPSPTGRIHQGVCSTWMKNTIPLEYSEECSWAPIFVRQSNFKLPADPSTPIIMIGPGTGLAPFRGFLQERLALKQSGVELGTSILFFGCRNRNMDYIYENELQNFLQEGALSELIVAFSREGPTKEYVQHKMVEKATEIWNILSQGGYLYVCGDAKGMARDVHRMLHTIVQEQVVAYAPVHLSRLGLPPSCRHVAVYVSRRKARDRYIRARGMHGGWRPSIHRSPANVQHTSRTHVRSKVDRFSRTAEPLPPRSSLTVGASVYFLLLHSDQTERPDREIGEIFTSKLSHSSQKTALVATGKRRAEGEVPEAGMEVA</sequence>
<dbReference type="PROSITE" id="PS50902">
    <property type="entry name" value="FLAVODOXIN_LIKE"/>
    <property type="match status" value="1"/>
</dbReference>
<dbReference type="SUPFAM" id="SSF52343">
    <property type="entry name" value="Ferredoxin reductase-like, C-terminal NADP-linked domain"/>
    <property type="match status" value="1"/>
</dbReference>
<keyword evidence="2 12" id="KW-0285">Flavoprotein</keyword>
<dbReference type="FunFam" id="1.20.990.10:FF:000003">
    <property type="entry name" value="NADPH--cytochrome P450 reductase"/>
    <property type="match status" value="1"/>
</dbReference>
<evidence type="ECO:0000256" key="9">
    <source>
        <dbReference type="ARBA" id="ARBA00023002"/>
    </source>
</evidence>
<comment type="similarity">
    <text evidence="12">In the C-terminal section; belongs to the flavoprotein pyridine nucleotide cytochrome reductase family.</text>
</comment>
<evidence type="ECO:0000256" key="6">
    <source>
        <dbReference type="ARBA" id="ARBA00022827"/>
    </source>
</evidence>
<protein>
    <recommendedName>
        <fullName evidence="12">NADPH--cytochrome P450 reductase</fullName>
        <shortName evidence="12">CPR</shortName>
        <shortName evidence="12">P450R</shortName>
        <ecNumber evidence="12">1.6.2.4</ecNumber>
    </recommendedName>
</protein>
<dbReference type="Gene3D" id="3.40.50.360">
    <property type="match status" value="1"/>
</dbReference>
<dbReference type="FunFam" id="3.40.50.360:FF:000023">
    <property type="entry name" value="NADPH--cytochrome P450 reductase"/>
    <property type="match status" value="1"/>
</dbReference>
<evidence type="ECO:0000256" key="1">
    <source>
        <dbReference type="ARBA" id="ARBA00004131"/>
    </source>
</evidence>
<dbReference type="InterPro" id="IPR008254">
    <property type="entry name" value="Flavodoxin/NO_synth"/>
</dbReference>
<comment type="catalytic activity">
    <reaction evidence="11">
        <text>2 oxidized [cytochrome P450] + NADPH = 2 reduced [cytochrome P450] + NADP(+) + H(+)</text>
        <dbReference type="Rhea" id="RHEA:24040"/>
        <dbReference type="Rhea" id="RHEA-COMP:14627"/>
        <dbReference type="Rhea" id="RHEA-COMP:14628"/>
        <dbReference type="ChEBI" id="CHEBI:15378"/>
        <dbReference type="ChEBI" id="CHEBI:55376"/>
        <dbReference type="ChEBI" id="CHEBI:57783"/>
        <dbReference type="ChEBI" id="CHEBI:58349"/>
        <dbReference type="ChEBI" id="CHEBI:60344"/>
        <dbReference type="EC" id="1.6.2.4"/>
    </reaction>
    <physiologicalReaction direction="left-to-right" evidence="11">
        <dbReference type="Rhea" id="RHEA:24041"/>
    </physiologicalReaction>
</comment>
<dbReference type="CDD" id="cd06204">
    <property type="entry name" value="CYPOR"/>
    <property type="match status" value="1"/>
</dbReference>
<keyword evidence="8 12" id="KW-1133">Transmembrane helix</keyword>
<dbReference type="OrthoDB" id="1856718at2759"/>
<comment type="caution">
    <text evidence="12">Lacks conserved residue(s) required for the propagation of feature annotation.</text>
</comment>
<evidence type="ECO:0000256" key="10">
    <source>
        <dbReference type="ARBA" id="ARBA00023136"/>
    </source>
</evidence>
<dbReference type="PANTHER" id="PTHR19384:SF107">
    <property type="entry name" value="NADPH--CYTOCHROME P450 REDUCTASE 1"/>
    <property type="match status" value="1"/>
</dbReference>
<dbReference type="Pfam" id="PF00258">
    <property type="entry name" value="Flavodoxin_1"/>
    <property type="match status" value="1"/>
</dbReference>
<dbReference type="Proteomes" id="UP000275267">
    <property type="component" value="Unassembled WGS sequence"/>
</dbReference>
<feature type="domain" description="FAD-binding FR-type" evidence="15">
    <location>
        <begin position="290"/>
        <end position="539"/>
    </location>
</feature>
<feature type="transmembrane region" description="Helical" evidence="12">
    <location>
        <begin position="28"/>
        <end position="49"/>
    </location>
</feature>
<evidence type="ECO:0000256" key="12">
    <source>
        <dbReference type="HAMAP-Rule" id="MF_03212"/>
    </source>
</evidence>
<dbReference type="SUPFAM" id="SSF52218">
    <property type="entry name" value="Flavoproteins"/>
    <property type="match status" value="1"/>
</dbReference>
<evidence type="ECO:0000259" key="14">
    <source>
        <dbReference type="PROSITE" id="PS50902"/>
    </source>
</evidence>
<dbReference type="GO" id="GO:0010181">
    <property type="term" value="F:FMN binding"/>
    <property type="evidence" value="ECO:0007669"/>
    <property type="project" value="UniProtKB-UniRule"/>
</dbReference>
<evidence type="ECO:0000256" key="5">
    <source>
        <dbReference type="ARBA" id="ARBA00022824"/>
    </source>
</evidence>
<dbReference type="Pfam" id="PF00175">
    <property type="entry name" value="NAD_binding_1"/>
    <property type="match status" value="1"/>
</dbReference>
<dbReference type="SUPFAM" id="SSF63380">
    <property type="entry name" value="Riboflavin synthase domain-like"/>
    <property type="match status" value="1"/>
</dbReference>
<dbReference type="EMBL" id="PQIB02000015">
    <property type="protein sequence ID" value="RLM66146.1"/>
    <property type="molecule type" value="Genomic_DNA"/>
</dbReference>
<dbReference type="GO" id="GO:0005789">
    <property type="term" value="C:endoplasmic reticulum membrane"/>
    <property type="evidence" value="ECO:0007669"/>
    <property type="project" value="UniProtKB-SubCell"/>
</dbReference>
<dbReference type="GO" id="GO:0050661">
    <property type="term" value="F:NADP binding"/>
    <property type="evidence" value="ECO:0007669"/>
    <property type="project" value="UniProtKB-UniRule"/>
</dbReference>
<keyword evidence="3 12" id="KW-0288">FMN</keyword>
<name>A0A3L6PZP2_PANMI</name>
<feature type="binding site" evidence="12">
    <location>
        <position position="310"/>
    </location>
    <ligand>
        <name>NADP(+)</name>
        <dbReference type="ChEBI" id="CHEBI:58349"/>
    </ligand>
</feature>
<dbReference type="Gene3D" id="2.40.30.10">
    <property type="entry name" value="Translation factors"/>
    <property type="match status" value="1"/>
</dbReference>
<evidence type="ECO:0000256" key="13">
    <source>
        <dbReference type="SAM" id="MobiDB-lite"/>
    </source>
</evidence>
<feature type="region of interest" description="Disordered" evidence="13">
    <location>
        <begin position="713"/>
        <end position="747"/>
    </location>
</feature>
<feature type="binding site" evidence="12">
    <location>
        <begin position="183"/>
        <end position="192"/>
    </location>
    <ligand>
        <name>FMN</name>
        <dbReference type="ChEBI" id="CHEBI:58210"/>
    </ligand>
</feature>
<dbReference type="InterPro" id="IPR001094">
    <property type="entry name" value="Flavdoxin-like"/>
</dbReference>
<reference evidence="17" key="1">
    <citation type="journal article" date="2019" name="Nat. Commun.">
        <title>The genome of broomcorn millet.</title>
        <authorList>
            <person name="Zou C."/>
            <person name="Miki D."/>
            <person name="Li D."/>
            <person name="Tang Q."/>
            <person name="Xiao L."/>
            <person name="Rajput S."/>
            <person name="Deng P."/>
            <person name="Jia W."/>
            <person name="Huang R."/>
            <person name="Zhang M."/>
            <person name="Sun Y."/>
            <person name="Hu J."/>
            <person name="Fu X."/>
            <person name="Schnable P.S."/>
            <person name="Li F."/>
            <person name="Zhang H."/>
            <person name="Feng B."/>
            <person name="Zhu X."/>
            <person name="Liu R."/>
            <person name="Schnable J.C."/>
            <person name="Zhu J.-K."/>
            <person name="Zhang H."/>
        </authorList>
    </citation>
    <scope>NUCLEOTIDE SEQUENCE [LARGE SCALE GENOMIC DNA]</scope>
</reference>
<keyword evidence="5 12" id="KW-0256">Endoplasmic reticulum</keyword>
<keyword evidence="6 12" id="KW-0274">FAD</keyword>
<keyword evidence="4 12" id="KW-0812">Transmembrane</keyword>
<dbReference type="InterPro" id="IPR003097">
    <property type="entry name" value="CysJ-like_FAD-binding"/>
</dbReference>
<dbReference type="InterPro" id="IPR029039">
    <property type="entry name" value="Flavoprotein-like_sf"/>
</dbReference>
<dbReference type="GO" id="GO:0005829">
    <property type="term" value="C:cytosol"/>
    <property type="evidence" value="ECO:0007669"/>
    <property type="project" value="TreeGrafter"/>
</dbReference>
<evidence type="ECO:0000256" key="4">
    <source>
        <dbReference type="ARBA" id="ARBA00022692"/>
    </source>
</evidence>
<comment type="subcellular location">
    <subcellularLocation>
        <location evidence="1 12">Endoplasmic reticulum membrane</location>
        <topology evidence="1 12">Single-pass membrane protein</topology>
        <orientation evidence="1 12">Cytoplasmic side</orientation>
    </subcellularLocation>
</comment>
<comment type="similarity">
    <text evidence="12">In the N-terminal section; belongs to the flavodoxin family.</text>
</comment>
<feature type="binding site" evidence="12">
    <location>
        <position position="218"/>
    </location>
    <ligand>
        <name>FMN</name>
        <dbReference type="ChEBI" id="CHEBI:58210"/>
    </ligand>
</feature>
<evidence type="ECO:0000256" key="11">
    <source>
        <dbReference type="ARBA" id="ARBA00052261"/>
    </source>
</evidence>
<dbReference type="Pfam" id="PF00667">
    <property type="entry name" value="FAD_binding_1"/>
    <property type="match status" value="1"/>
</dbReference>